<feature type="compositionally biased region" description="Basic and acidic residues" evidence="1">
    <location>
        <begin position="43"/>
        <end position="52"/>
    </location>
</feature>
<keyword evidence="3" id="KW-1185">Reference proteome</keyword>
<name>A0A2G5UBX2_9PELO</name>
<feature type="compositionally biased region" description="Basic and acidic residues" evidence="1">
    <location>
        <begin position="63"/>
        <end position="75"/>
    </location>
</feature>
<proteinExistence type="predicted"/>
<sequence>MSDNDDYDDDYYNDQQVSTRDNDNQVSSGSSNGRVPSNADEYDYSKTEDVKVKQTKNTLSLEAHTKEEIHFKGNK</sequence>
<evidence type="ECO:0000313" key="2">
    <source>
        <dbReference type="EMBL" id="PIC37017.1"/>
    </source>
</evidence>
<evidence type="ECO:0000256" key="1">
    <source>
        <dbReference type="SAM" id="MobiDB-lite"/>
    </source>
</evidence>
<gene>
    <name evidence="2" type="primary">Cnig_chr_IV.g15803</name>
    <name evidence="2" type="ORF">B9Z55_015803</name>
</gene>
<dbReference type="EMBL" id="PDUG01000004">
    <property type="protein sequence ID" value="PIC37017.1"/>
    <property type="molecule type" value="Genomic_DNA"/>
</dbReference>
<feature type="compositionally biased region" description="Polar residues" evidence="1">
    <location>
        <begin position="15"/>
        <end position="35"/>
    </location>
</feature>
<protein>
    <submittedName>
        <fullName evidence="2">Uncharacterized protein</fullName>
    </submittedName>
</protein>
<feature type="region of interest" description="Disordered" evidence="1">
    <location>
        <begin position="1"/>
        <end position="75"/>
    </location>
</feature>
<dbReference type="Proteomes" id="UP000230233">
    <property type="component" value="Chromosome IV"/>
</dbReference>
<feature type="compositionally biased region" description="Acidic residues" evidence="1">
    <location>
        <begin position="1"/>
        <end position="12"/>
    </location>
</feature>
<evidence type="ECO:0000313" key="3">
    <source>
        <dbReference type="Proteomes" id="UP000230233"/>
    </source>
</evidence>
<organism evidence="2 3">
    <name type="scientific">Caenorhabditis nigoni</name>
    <dbReference type="NCBI Taxonomy" id="1611254"/>
    <lineage>
        <taxon>Eukaryota</taxon>
        <taxon>Metazoa</taxon>
        <taxon>Ecdysozoa</taxon>
        <taxon>Nematoda</taxon>
        <taxon>Chromadorea</taxon>
        <taxon>Rhabditida</taxon>
        <taxon>Rhabditina</taxon>
        <taxon>Rhabditomorpha</taxon>
        <taxon>Rhabditoidea</taxon>
        <taxon>Rhabditidae</taxon>
        <taxon>Peloderinae</taxon>
        <taxon>Caenorhabditis</taxon>
    </lineage>
</organism>
<reference evidence="3" key="1">
    <citation type="submission" date="2017-10" db="EMBL/GenBank/DDBJ databases">
        <title>Rapid genome shrinkage in a self-fertile nematode reveals novel sperm competition proteins.</title>
        <authorList>
            <person name="Yin D."/>
            <person name="Schwarz E.M."/>
            <person name="Thomas C.G."/>
            <person name="Felde R.L."/>
            <person name="Korf I.F."/>
            <person name="Cutter A.D."/>
            <person name="Schartner C.M."/>
            <person name="Ralston E.J."/>
            <person name="Meyer B.J."/>
            <person name="Haag E.S."/>
        </authorList>
    </citation>
    <scope>NUCLEOTIDE SEQUENCE [LARGE SCALE GENOMIC DNA]</scope>
    <source>
        <strain evidence="3">JU1422</strain>
    </source>
</reference>
<dbReference type="AlphaFoldDB" id="A0A2G5UBX2"/>
<comment type="caution">
    <text evidence="2">The sequence shown here is derived from an EMBL/GenBank/DDBJ whole genome shotgun (WGS) entry which is preliminary data.</text>
</comment>
<accession>A0A2G5UBX2</accession>